<dbReference type="InterPro" id="IPR051911">
    <property type="entry name" value="SDR_oxidoreductase"/>
</dbReference>
<evidence type="ECO:0000313" key="5">
    <source>
        <dbReference type="Proteomes" id="UP000053424"/>
    </source>
</evidence>
<organism evidence="4 5">
    <name type="scientific">Hebeloma cylindrosporum</name>
    <dbReference type="NCBI Taxonomy" id="76867"/>
    <lineage>
        <taxon>Eukaryota</taxon>
        <taxon>Fungi</taxon>
        <taxon>Dikarya</taxon>
        <taxon>Basidiomycota</taxon>
        <taxon>Agaricomycotina</taxon>
        <taxon>Agaricomycetes</taxon>
        <taxon>Agaricomycetidae</taxon>
        <taxon>Agaricales</taxon>
        <taxon>Agaricineae</taxon>
        <taxon>Hymenogastraceae</taxon>
        <taxon>Hebeloma</taxon>
    </lineage>
</organism>
<proteinExistence type="inferred from homology"/>
<dbReference type="PANTHER" id="PTHR43976">
    <property type="entry name" value="SHORT CHAIN DEHYDROGENASE"/>
    <property type="match status" value="1"/>
</dbReference>
<comment type="similarity">
    <text evidence="1 3">Belongs to the short-chain dehydrogenases/reductases (SDR) family.</text>
</comment>
<protein>
    <submittedName>
        <fullName evidence="4">Uncharacterized protein</fullName>
    </submittedName>
</protein>
<dbReference type="PRINTS" id="PR00081">
    <property type="entry name" value="GDHRDH"/>
</dbReference>
<reference evidence="4 5" key="1">
    <citation type="submission" date="2014-04" db="EMBL/GenBank/DDBJ databases">
        <authorList>
            <consortium name="DOE Joint Genome Institute"/>
            <person name="Kuo A."/>
            <person name="Gay G."/>
            <person name="Dore J."/>
            <person name="Kohler A."/>
            <person name="Nagy L.G."/>
            <person name="Floudas D."/>
            <person name="Copeland A."/>
            <person name="Barry K.W."/>
            <person name="Cichocki N."/>
            <person name="Veneault-Fourrey C."/>
            <person name="LaButti K."/>
            <person name="Lindquist E.A."/>
            <person name="Lipzen A."/>
            <person name="Lundell T."/>
            <person name="Morin E."/>
            <person name="Murat C."/>
            <person name="Sun H."/>
            <person name="Tunlid A."/>
            <person name="Henrissat B."/>
            <person name="Grigoriev I.V."/>
            <person name="Hibbett D.S."/>
            <person name="Martin F."/>
            <person name="Nordberg H.P."/>
            <person name="Cantor M.N."/>
            <person name="Hua S.X."/>
        </authorList>
    </citation>
    <scope>NUCLEOTIDE SEQUENCE [LARGE SCALE GENOMIC DNA]</scope>
    <source>
        <strain evidence="5">h7</strain>
    </source>
</reference>
<reference evidence="5" key="2">
    <citation type="submission" date="2015-01" db="EMBL/GenBank/DDBJ databases">
        <title>Evolutionary Origins and Diversification of the Mycorrhizal Mutualists.</title>
        <authorList>
            <consortium name="DOE Joint Genome Institute"/>
            <consortium name="Mycorrhizal Genomics Consortium"/>
            <person name="Kohler A."/>
            <person name="Kuo A."/>
            <person name="Nagy L.G."/>
            <person name="Floudas D."/>
            <person name="Copeland A."/>
            <person name="Barry K.W."/>
            <person name="Cichocki N."/>
            <person name="Veneault-Fourrey C."/>
            <person name="LaButti K."/>
            <person name="Lindquist E.A."/>
            <person name="Lipzen A."/>
            <person name="Lundell T."/>
            <person name="Morin E."/>
            <person name="Murat C."/>
            <person name="Riley R."/>
            <person name="Ohm R."/>
            <person name="Sun H."/>
            <person name="Tunlid A."/>
            <person name="Henrissat B."/>
            <person name="Grigoriev I.V."/>
            <person name="Hibbett D.S."/>
            <person name="Martin F."/>
        </authorList>
    </citation>
    <scope>NUCLEOTIDE SEQUENCE [LARGE SCALE GENOMIC DNA]</scope>
    <source>
        <strain evidence="5">h7</strain>
    </source>
</reference>
<dbReference type="CDD" id="cd05374">
    <property type="entry name" value="17beta-HSD-like_SDR_c"/>
    <property type="match status" value="1"/>
</dbReference>
<dbReference type="OrthoDB" id="1274115at2759"/>
<gene>
    <name evidence="4" type="ORF">M413DRAFT_447730</name>
</gene>
<accession>A0A0C2YBX6</accession>
<name>A0A0C2YBX6_HEBCY</name>
<dbReference type="InterPro" id="IPR002347">
    <property type="entry name" value="SDR_fam"/>
</dbReference>
<dbReference type="Pfam" id="PF00106">
    <property type="entry name" value="adh_short"/>
    <property type="match status" value="1"/>
</dbReference>
<dbReference type="SUPFAM" id="SSF51735">
    <property type="entry name" value="NAD(P)-binding Rossmann-fold domains"/>
    <property type="match status" value="1"/>
</dbReference>
<dbReference type="STRING" id="686832.A0A0C2YBX6"/>
<evidence type="ECO:0000256" key="2">
    <source>
        <dbReference type="ARBA" id="ARBA00023002"/>
    </source>
</evidence>
<dbReference type="AlphaFoldDB" id="A0A0C2YBX6"/>
<dbReference type="PRINTS" id="PR00080">
    <property type="entry name" value="SDRFAMILY"/>
</dbReference>
<dbReference type="HOGENOM" id="CLU_010194_2_9_1"/>
<dbReference type="PANTHER" id="PTHR43976:SF16">
    <property type="entry name" value="SHORT-CHAIN DEHYDROGENASE_REDUCTASE FAMILY PROTEIN"/>
    <property type="match status" value="1"/>
</dbReference>
<dbReference type="Gene3D" id="3.40.50.720">
    <property type="entry name" value="NAD(P)-binding Rossmann-like Domain"/>
    <property type="match status" value="1"/>
</dbReference>
<sequence>MSQLQDDSNVWLITGASSGFGKRFILSVLARGDRVIATARSLDKLDEMTSSLKPELAQRLRVSQLDVTEGEEKIHAKIALMAKFWGRIDILVNNAGFGLPALVEEGGTRLLRRQFDTNVFGVLDVATATIPFIRESKSGCVVTIGSRSAWKPEIPLIGPYAASKAAVHALTETLTLELAQFNIKVLLVEPGAFRTEGIYGQPYFTENPIPAYDRMRNASKTRFGAVAGTEKGDPDKAVEVIVDVVRGEGVAKGRPWPGYLVLGEDAEVDVRNKCKKVLDVLDEWVDVARGVNFDTPQA</sequence>
<keyword evidence="5" id="KW-1185">Reference proteome</keyword>
<evidence type="ECO:0000313" key="4">
    <source>
        <dbReference type="EMBL" id="KIM38502.1"/>
    </source>
</evidence>
<keyword evidence="2" id="KW-0560">Oxidoreductase</keyword>
<evidence type="ECO:0000256" key="1">
    <source>
        <dbReference type="ARBA" id="ARBA00006484"/>
    </source>
</evidence>
<dbReference type="EMBL" id="KN831790">
    <property type="protein sequence ID" value="KIM38502.1"/>
    <property type="molecule type" value="Genomic_DNA"/>
</dbReference>
<evidence type="ECO:0000256" key="3">
    <source>
        <dbReference type="RuleBase" id="RU000363"/>
    </source>
</evidence>
<dbReference type="Proteomes" id="UP000053424">
    <property type="component" value="Unassembled WGS sequence"/>
</dbReference>
<dbReference type="InterPro" id="IPR036291">
    <property type="entry name" value="NAD(P)-bd_dom_sf"/>
</dbReference>
<dbReference type="GO" id="GO:0016491">
    <property type="term" value="F:oxidoreductase activity"/>
    <property type="evidence" value="ECO:0007669"/>
    <property type="project" value="UniProtKB-KW"/>
</dbReference>